<dbReference type="PANTHER" id="PTHR34591">
    <property type="entry name" value="OS03G0653100 PROTEIN-RELATED"/>
    <property type="match status" value="1"/>
</dbReference>
<dbReference type="Gramene" id="LPERR11G13340.1">
    <property type="protein sequence ID" value="LPERR11G13340.1"/>
    <property type="gene ID" value="LPERR11G13340"/>
</dbReference>
<dbReference type="SUPFAM" id="SSF81383">
    <property type="entry name" value="F-box domain"/>
    <property type="match status" value="1"/>
</dbReference>
<dbReference type="Gene3D" id="1.20.1280.50">
    <property type="match status" value="1"/>
</dbReference>
<protein>
    <recommendedName>
        <fullName evidence="2">F-box domain-containing protein</fullName>
    </recommendedName>
</protein>
<dbReference type="HOGENOM" id="CLU_030606_0_0_1"/>
<feature type="domain" description="F-box" evidence="2">
    <location>
        <begin position="2"/>
        <end position="42"/>
    </location>
</feature>
<feature type="compositionally biased region" description="Acidic residues" evidence="1">
    <location>
        <begin position="320"/>
        <end position="360"/>
    </location>
</feature>
<organism evidence="3 4">
    <name type="scientific">Leersia perrieri</name>
    <dbReference type="NCBI Taxonomy" id="77586"/>
    <lineage>
        <taxon>Eukaryota</taxon>
        <taxon>Viridiplantae</taxon>
        <taxon>Streptophyta</taxon>
        <taxon>Embryophyta</taxon>
        <taxon>Tracheophyta</taxon>
        <taxon>Spermatophyta</taxon>
        <taxon>Magnoliopsida</taxon>
        <taxon>Liliopsida</taxon>
        <taxon>Poales</taxon>
        <taxon>Poaceae</taxon>
        <taxon>BOP clade</taxon>
        <taxon>Oryzoideae</taxon>
        <taxon>Oryzeae</taxon>
        <taxon>Oryzinae</taxon>
        <taxon>Leersia</taxon>
    </lineage>
</organism>
<evidence type="ECO:0000313" key="3">
    <source>
        <dbReference type="EnsemblPlants" id="LPERR11G13340.1"/>
    </source>
</evidence>
<reference evidence="3 4" key="1">
    <citation type="submission" date="2012-08" db="EMBL/GenBank/DDBJ databases">
        <title>Oryza genome evolution.</title>
        <authorList>
            <person name="Wing R.A."/>
        </authorList>
    </citation>
    <scope>NUCLEOTIDE SEQUENCE</scope>
</reference>
<dbReference type="AlphaFoldDB" id="A0A0D9XT25"/>
<evidence type="ECO:0000313" key="4">
    <source>
        <dbReference type="Proteomes" id="UP000032180"/>
    </source>
</evidence>
<keyword evidence="4" id="KW-1185">Reference proteome</keyword>
<accession>A0A0D9XT25</accession>
<dbReference type="InterPro" id="IPR001810">
    <property type="entry name" value="F-box_dom"/>
</dbReference>
<proteinExistence type="predicted"/>
<dbReference type="PANTHER" id="PTHR34591:SF21">
    <property type="entry name" value="F-BOX DOMAIN CONTAINING PROTEIN, EXPRESSED"/>
    <property type="match status" value="1"/>
</dbReference>
<name>A0A0D9XT25_9ORYZ</name>
<dbReference type="Pfam" id="PF12937">
    <property type="entry name" value="F-box-like"/>
    <property type="match status" value="1"/>
</dbReference>
<feature type="region of interest" description="Disordered" evidence="1">
    <location>
        <begin position="315"/>
        <end position="370"/>
    </location>
</feature>
<dbReference type="EnsemblPlants" id="LPERR11G13340.1">
    <property type="protein sequence ID" value="LPERR11G13340.1"/>
    <property type="gene ID" value="LPERR11G13340"/>
</dbReference>
<reference evidence="4" key="2">
    <citation type="submission" date="2013-12" db="EMBL/GenBank/DDBJ databases">
        <authorList>
            <person name="Yu Y."/>
            <person name="Lee S."/>
            <person name="de Baynast K."/>
            <person name="Wissotski M."/>
            <person name="Liu L."/>
            <person name="Talag J."/>
            <person name="Goicoechea J."/>
            <person name="Angelova A."/>
            <person name="Jetty R."/>
            <person name="Kudrna D."/>
            <person name="Golser W."/>
            <person name="Rivera L."/>
            <person name="Zhang J."/>
            <person name="Wing R."/>
        </authorList>
    </citation>
    <scope>NUCLEOTIDE SEQUENCE</scope>
</reference>
<dbReference type="InterPro" id="IPR036047">
    <property type="entry name" value="F-box-like_dom_sf"/>
</dbReference>
<reference evidence="3" key="3">
    <citation type="submission" date="2015-04" db="UniProtKB">
        <authorList>
            <consortium name="EnsemblPlants"/>
        </authorList>
    </citation>
    <scope>IDENTIFICATION</scope>
</reference>
<evidence type="ECO:0000259" key="2">
    <source>
        <dbReference type="Pfam" id="PF12937"/>
    </source>
</evidence>
<sequence length="467" mass="54221">MDRLPDDVFVDEILSRLRNPIDLATCHHVCTQWRDAVDSRRLLATLPLPFHGVYIDINEHGEFHLLVRHKNNTTPIKSLDFLPNKSKSWLDLVDHCNGLLLYHDEFHNNHFGIIPQMYLVIDPAAANVSPPCHEVFVPSFPWTEEGKSTEELPPELYGVEVFSSRMGRWEERRFAREGGAVVTRGDVYADKVRPFHYLMGPDQRLSLSDNKYKVIKTPTAIHENEVSDTDENGREWERQPYLGRSEKGIYFVEIYKLQCWVWTLDESHEPMEWVLTNHVDISPLYHWIGTYFYNGGKIEIEAPWILDDSFGSNKRYNIENDTDTDTDNEEDDDREENQEDSSDNEMEDDTDGNQEDSSNDEENKVNQEKFEWNSDDDYNLEIEEGTEDFFGSNIIHFLGFHPYKEVMFFGRRFKAVAYHLGLSKAKFLGYFYPSKLSMSHGTAVLGAFPYTPCFVDALTEGPSEINK</sequence>
<feature type="compositionally biased region" description="Basic and acidic residues" evidence="1">
    <location>
        <begin position="361"/>
        <end position="370"/>
    </location>
</feature>
<evidence type="ECO:0000256" key="1">
    <source>
        <dbReference type="SAM" id="MobiDB-lite"/>
    </source>
</evidence>
<dbReference type="Proteomes" id="UP000032180">
    <property type="component" value="Chromosome 11"/>
</dbReference>